<dbReference type="InterPro" id="IPR011991">
    <property type="entry name" value="ArsR-like_HTH"/>
</dbReference>
<dbReference type="NCBIfam" id="NF033788">
    <property type="entry name" value="HTH_metalloreg"/>
    <property type="match status" value="1"/>
</dbReference>
<dbReference type="EMBL" id="BDEC01000076">
    <property type="protein sequence ID" value="GBD68935.1"/>
    <property type="molecule type" value="Genomic_DNA"/>
</dbReference>
<evidence type="ECO:0000313" key="4">
    <source>
        <dbReference type="Proteomes" id="UP000236214"/>
    </source>
</evidence>
<evidence type="ECO:0000313" key="3">
    <source>
        <dbReference type="EMBL" id="GBD68935.1"/>
    </source>
</evidence>
<keyword evidence="4" id="KW-1185">Reference proteome</keyword>
<dbReference type="Proteomes" id="UP000236214">
    <property type="component" value="Unassembled WGS sequence"/>
</dbReference>
<dbReference type="PANTHER" id="PTHR39168">
    <property type="entry name" value="TRANSCRIPTIONAL REGULATOR-RELATED"/>
    <property type="match status" value="1"/>
</dbReference>
<dbReference type="GO" id="GO:0003677">
    <property type="term" value="F:DNA binding"/>
    <property type="evidence" value="ECO:0007669"/>
    <property type="project" value="UniProtKB-KW"/>
</dbReference>
<dbReference type="AlphaFoldDB" id="A0A2H6CVB9"/>
<organism evidence="3 4">
    <name type="scientific">Tetragenococcus halophilus subsp. halophilus</name>
    <dbReference type="NCBI Taxonomy" id="1513897"/>
    <lineage>
        <taxon>Bacteria</taxon>
        <taxon>Bacillati</taxon>
        <taxon>Bacillota</taxon>
        <taxon>Bacilli</taxon>
        <taxon>Lactobacillales</taxon>
        <taxon>Enterococcaceae</taxon>
        <taxon>Tetragenococcus</taxon>
    </lineage>
</organism>
<dbReference type="GO" id="GO:0032791">
    <property type="term" value="F:lead ion binding"/>
    <property type="evidence" value="ECO:0007669"/>
    <property type="project" value="TreeGrafter"/>
</dbReference>
<dbReference type="CDD" id="cd00090">
    <property type="entry name" value="HTH_ARSR"/>
    <property type="match status" value="1"/>
</dbReference>
<gene>
    <name evidence="3" type="ORF">TEHN7118_1741</name>
</gene>
<dbReference type="PROSITE" id="PS50987">
    <property type="entry name" value="HTH_ARSR_2"/>
    <property type="match status" value="1"/>
</dbReference>
<dbReference type="GO" id="GO:0003700">
    <property type="term" value="F:DNA-binding transcription factor activity"/>
    <property type="evidence" value="ECO:0007669"/>
    <property type="project" value="InterPro"/>
</dbReference>
<dbReference type="GeneID" id="64053574"/>
<evidence type="ECO:0000259" key="2">
    <source>
        <dbReference type="PROSITE" id="PS50987"/>
    </source>
</evidence>
<dbReference type="Gene3D" id="1.10.10.10">
    <property type="entry name" value="Winged helix-like DNA-binding domain superfamily/Winged helix DNA-binding domain"/>
    <property type="match status" value="1"/>
</dbReference>
<accession>A0A2H6CVB9</accession>
<dbReference type="Pfam" id="PF01022">
    <property type="entry name" value="HTH_5"/>
    <property type="match status" value="1"/>
</dbReference>
<dbReference type="SUPFAM" id="SSF46785">
    <property type="entry name" value="Winged helix' DNA-binding domain"/>
    <property type="match status" value="1"/>
</dbReference>
<keyword evidence="1" id="KW-0238">DNA-binding</keyword>
<feature type="domain" description="HTH arsR-type" evidence="2">
    <location>
        <begin position="1"/>
        <end position="94"/>
    </location>
</feature>
<dbReference type="InterPro" id="IPR052543">
    <property type="entry name" value="HTH_Metal-responsive_Reg"/>
</dbReference>
<reference evidence="3 4" key="1">
    <citation type="submission" date="2016-05" db="EMBL/GenBank/DDBJ databases">
        <title>Whole genome sequencing of Tetragenococcus halophilus subsp. halophilus NISL 7118.</title>
        <authorList>
            <person name="Shiwa Y."/>
            <person name="Nishimura I."/>
            <person name="Yoshikawa H."/>
            <person name="Koyama Y."/>
            <person name="Oguma T."/>
        </authorList>
    </citation>
    <scope>NUCLEOTIDE SEQUENCE [LARGE SCALE GENOMIC DNA]</scope>
    <source>
        <strain evidence="3 4">NISL 7118</strain>
    </source>
</reference>
<protein>
    <recommendedName>
        <fullName evidence="2">HTH arsR-type domain-containing protein</fullName>
    </recommendedName>
</protein>
<dbReference type="GO" id="GO:0046686">
    <property type="term" value="P:response to cadmium ion"/>
    <property type="evidence" value="ECO:0007669"/>
    <property type="project" value="TreeGrafter"/>
</dbReference>
<dbReference type="GO" id="GO:0097063">
    <property type="term" value="F:cadmium ion sensor activity"/>
    <property type="evidence" value="ECO:0007669"/>
    <property type="project" value="TreeGrafter"/>
</dbReference>
<proteinExistence type="predicted"/>
<dbReference type="PANTHER" id="PTHR39168:SF1">
    <property type="entry name" value="TRANSCRIPTIONAL REGULATORY PROTEIN"/>
    <property type="match status" value="1"/>
</dbReference>
<dbReference type="PRINTS" id="PR00778">
    <property type="entry name" value="HTHARSR"/>
</dbReference>
<name>A0A2H6CVB9_TETHA</name>
<dbReference type="RefSeq" id="WP_061840863.1">
    <property type="nucleotide sequence ID" value="NZ_BDEC01000076.1"/>
</dbReference>
<dbReference type="InterPro" id="IPR036388">
    <property type="entry name" value="WH-like_DNA-bd_sf"/>
</dbReference>
<evidence type="ECO:0000256" key="1">
    <source>
        <dbReference type="ARBA" id="ARBA00023125"/>
    </source>
</evidence>
<dbReference type="InterPro" id="IPR036390">
    <property type="entry name" value="WH_DNA-bd_sf"/>
</dbReference>
<dbReference type="GO" id="GO:0010288">
    <property type="term" value="P:response to lead ion"/>
    <property type="evidence" value="ECO:0007669"/>
    <property type="project" value="TreeGrafter"/>
</dbReference>
<comment type="caution">
    <text evidence="3">The sequence shown here is derived from an EMBL/GenBank/DDBJ whole genome shotgun (WGS) entry which is preliminary data.</text>
</comment>
<sequence>MSIYKNFYSTSALFGHPTRMAILVALSDGKALPAGEIAKMVKVSPQTTSEHLAKLMKAGFLNQQKSGKYRYYYIANPKVAEVVEGMLALSPEIEVCSMRDSLDKKALSYARTCYGYLAGNLGIQLTKAMINLDYIKDLGNSSLLTQKGYAWTQEFGLTSTKKFLTQTIPYHVDWTERKFHIAGPFALQLTKKLLTLQWLEEGTIHRSVRVTPQGHQGFVDEFGFKPAEKE</sequence>
<dbReference type="SMART" id="SM00418">
    <property type="entry name" value="HTH_ARSR"/>
    <property type="match status" value="1"/>
</dbReference>
<dbReference type="InterPro" id="IPR001845">
    <property type="entry name" value="HTH_ArsR_DNA-bd_dom"/>
</dbReference>